<keyword evidence="1" id="KW-0812">Transmembrane</keyword>
<keyword evidence="1" id="KW-1133">Transmembrane helix</keyword>
<proteinExistence type="predicted"/>
<gene>
    <name evidence="2" type="ORF">CTQ69_16395</name>
</gene>
<reference evidence="2" key="1">
    <citation type="submission" date="2018-08" db="EMBL/GenBank/DDBJ databases">
        <authorList>
            <person name="Ashton P.M."/>
            <person name="Dallman T."/>
            <person name="Nair S."/>
            <person name="De Pinna E."/>
            <person name="Peters T."/>
            <person name="Grant K."/>
        </authorList>
    </citation>
    <scope>NUCLEOTIDE SEQUENCE [LARGE SCALE GENOMIC DNA]</scope>
    <source>
        <strain evidence="2">294779</strain>
    </source>
</reference>
<name>A0A5Y1Y9B0_SALDZ</name>
<feature type="transmembrane region" description="Helical" evidence="1">
    <location>
        <begin position="21"/>
        <end position="40"/>
    </location>
</feature>
<keyword evidence="1" id="KW-0472">Membrane</keyword>
<protein>
    <submittedName>
        <fullName evidence="2">Uncharacterized protein</fullName>
    </submittedName>
</protein>
<sequence>MNETVFSMGGEAMNEQRIKRLLIVSVILNAILIFLFVQALSGNIDPKKDVEKVASNVPIISPLCKLYKSDDTYKSYDDYLEHLTPGKLNEDWNNTACYWVNPITKKYFKFDKNITIMKDEYKDSDSGSDYFIYDFAYLNTPYISLLDLADLIDAPMEEVKKAFIDGHKIRPVTKGNHIKRDNFEEWVGSGFKVNKDGSDGDFVIFAVVKKDNKFWVLYGYYYSRNSTYDDKRTMKLINDIIETL</sequence>
<dbReference type="AlphaFoldDB" id="A0A5Y1Y9B0"/>
<organism evidence="2">
    <name type="scientific">Salmonella diarizonae</name>
    <dbReference type="NCBI Taxonomy" id="59204"/>
    <lineage>
        <taxon>Bacteria</taxon>
        <taxon>Pseudomonadati</taxon>
        <taxon>Pseudomonadota</taxon>
        <taxon>Gammaproteobacteria</taxon>
        <taxon>Enterobacterales</taxon>
        <taxon>Enterobacteriaceae</taxon>
        <taxon>Salmonella</taxon>
    </lineage>
</organism>
<comment type="caution">
    <text evidence="2">The sequence shown here is derived from an EMBL/GenBank/DDBJ whole genome shotgun (WGS) entry which is preliminary data.</text>
</comment>
<evidence type="ECO:0000313" key="2">
    <source>
        <dbReference type="EMBL" id="ECC3915541.1"/>
    </source>
</evidence>
<accession>A0A5Y1Y9B0</accession>
<dbReference type="EMBL" id="AAIBIC010000020">
    <property type="protein sequence ID" value="ECC3915541.1"/>
    <property type="molecule type" value="Genomic_DNA"/>
</dbReference>
<evidence type="ECO:0000256" key="1">
    <source>
        <dbReference type="SAM" id="Phobius"/>
    </source>
</evidence>
<dbReference type="Proteomes" id="UP000839735">
    <property type="component" value="Unassembled WGS sequence"/>
</dbReference>